<dbReference type="EMBL" id="VFPH01000001">
    <property type="protein sequence ID" value="TQM43599.1"/>
    <property type="molecule type" value="Genomic_DNA"/>
</dbReference>
<feature type="chain" id="PRO_5022061324" evidence="1">
    <location>
        <begin position="32"/>
        <end position="547"/>
    </location>
</feature>
<dbReference type="Pfam" id="PF13416">
    <property type="entry name" value="SBP_bac_8"/>
    <property type="match status" value="1"/>
</dbReference>
<reference evidence="2 3" key="1">
    <citation type="submission" date="2019-06" db="EMBL/GenBank/DDBJ databases">
        <title>Sequencing the genomes of 1000 actinobacteria strains.</title>
        <authorList>
            <person name="Klenk H.-P."/>
        </authorList>
    </citation>
    <scope>NUCLEOTIDE SEQUENCE [LARGE SCALE GENOMIC DNA]</scope>
    <source>
        <strain evidence="2 3">DSM 45511</strain>
    </source>
</reference>
<comment type="caution">
    <text evidence="2">The sequence shown here is derived from an EMBL/GenBank/DDBJ whole genome shotgun (WGS) entry which is preliminary data.</text>
</comment>
<proteinExistence type="predicted"/>
<gene>
    <name evidence="2" type="ORF">FB388_0946</name>
</gene>
<evidence type="ECO:0000313" key="3">
    <source>
        <dbReference type="Proteomes" id="UP000319818"/>
    </source>
</evidence>
<name>A0A543GC04_9PSEU</name>
<sequence>MLPRLRRPASLLAALTIAVVPLTACSTGGQADDGTLTVFIPQLAGVDMSQSTTTKVLQEKFGVTMRFETSTYDASAAKEKRQISLASGDLPDVYMLIPWVDQFNQVELLRLGRQGIAVPLNDLIEQHAPNIKKAFEETPELRRLATAPDGKIYGMPQWNDCFHCSYGAKLWMNSDWLRKVGLPMPTTTEEMREVLRAFKTRDPNGNGQPDEIPLSGSTSDTLLPYFMNAFLYDPQSGNAFPSTLALNNGRVQLQAAQPGWREGLRYLASLNAEGLIDPGAFSQNRDALMAKGDLDGAPVVGAATVQHPALLVTTGHPDGRDKLYDPVPPLTGPTGVSYASYNLSTLPGATFLITAEATEEEQIAAIKILDWFHTQEGNIIGQFGDEGEGWLRPGPGDVALDPNLTPVFEQVPTDPEAPRDPEGPWGAAAGYYSTEEFRNAQVQSTDIYSPEGGERRLYEATKLYEGKTPQDQVFPYWNVWVEPDVAGELATLQTNIENHVAQSSLQFVTGQLDVDDDSAWNAYLDGLRNLGLDRYLQIQQTGYEAAG</sequence>
<protein>
    <submittedName>
        <fullName evidence="2">Putative aldouronate transport system substrate-binding protein</fullName>
    </submittedName>
</protein>
<keyword evidence="3" id="KW-1185">Reference proteome</keyword>
<dbReference type="AlphaFoldDB" id="A0A543GC04"/>
<feature type="signal peptide" evidence="1">
    <location>
        <begin position="1"/>
        <end position="31"/>
    </location>
</feature>
<dbReference type="InterPro" id="IPR006059">
    <property type="entry name" value="SBP"/>
</dbReference>
<dbReference type="Gene3D" id="3.40.190.10">
    <property type="entry name" value="Periplasmic binding protein-like II"/>
    <property type="match status" value="2"/>
</dbReference>
<evidence type="ECO:0000256" key="1">
    <source>
        <dbReference type="SAM" id="SignalP"/>
    </source>
</evidence>
<organism evidence="2 3">
    <name type="scientific">Pseudonocardia cypriaca</name>
    <dbReference type="NCBI Taxonomy" id="882449"/>
    <lineage>
        <taxon>Bacteria</taxon>
        <taxon>Bacillati</taxon>
        <taxon>Actinomycetota</taxon>
        <taxon>Actinomycetes</taxon>
        <taxon>Pseudonocardiales</taxon>
        <taxon>Pseudonocardiaceae</taxon>
        <taxon>Pseudonocardia</taxon>
    </lineage>
</organism>
<dbReference type="Proteomes" id="UP000319818">
    <property type="component" value="Unassembled WGS sequence"/>
</dbReference>
<dbReference type="RefSeq" id="WP_170225468.1">
    <property type="nucleotide sequence ID" value="NZ_VFPH01000001.1"/>
</dbReference>
<accession>A0A543GC04</accession>
<dbReference type="SUPFAM" id="SSF53850">
    <property type="entry name" value="Periplasmic binding protein-like II"/>
    <property type="match status" value="1"/>
</dbReference>
<evidence type="ECO:0000313" key="2">
    <source>
        <dbReference type="EMBL" id="TQM43599.1"/>
    </source>
</evidence>
<keyword evidence="1" id="KW-0732">Signal</keyword>